<sequence length="87" mass="9905">MKKACAASPFTRERLRRRLQEPVLSVGGERRLHQPGKIFTQGKHSFVYTSRGGSAGVLGDRDDWGALQEERRRYTREALGVRSNFQS</sequence>
<proteinExistence type="predicted"/>
<evidence type="ECO:0000313" key="2">
    <source>
        <dbReference type="Proteomes" id="UP000324222"/>
    </source>
</evidence>
<name>A0A5B7GBX9_PORTR</name>
<accession>A0A5B7GBX9</accession>
<dbReference type="EMBL" id="VSRR010012839">
    <property type="protein sequence ID" value="MPC55036.1"/>
    <property type="molecule type" value="Genomic_DNA"/>
</dbReference>
<dbReference type="AlphaFoldDB" id="A0A5B7GBX9"/>
<evidence type="ECO:0000313" key="1">
    <source>
        <dbReference type="EMBL" id="MPC55036.1"/>
    </source>
</evidence>
<dbReference type="Proteomes" id="UP000324222">
    <property type="component" value="Unassembled WGS sequence"/>
</dbReference>
<reference evidence="1 2" key="1">
    <citation type="submission" date="2019-05" db="EMBL/GenBank/DDBJ databases">
        <title>Another draft genome of Portunus trituberculatus and its Hox gene families provides insights of decapod evolution.</title>
        <authorList>
            <person name="Jeong J.-H."/>
            <person name="Song I."/>
            <person name="Kim S."/>
            <person name="Choi T."/>
            <person name="Kim D."/>
            <person name="Ryu S."/>
            <person name="Kim W."/>
        </authorList>
    </citation>
    <scope>NUCLEOTIDE SEQUENCE [LARGE SCALE GENOMIC DNA]</scope>
    <source>
        <tissue evidence="1">Muscle</tissue>
    </source>
</reference>
<gene>
    <name evidence="1" type="ORF">E2C01_048967</name>
</gene>
<organism evidence="1 2">
    <name type="scientific">Portunus trituberculatus</name>
    <name type="common">Swimming crab</name>
    <name type="synonym">Neptunus trituberculatus</name>
    <dbReference type="NCBI Taxonomy" id="210409"/>
    <lineage>
        <taxon>Eukaryota</taxon>
        <taxon>Metazoa</taxon>
        <taxon>Ecdysozoa</taxon>
        <taxon>Arthropoda</taxon>
        <taxon>Crustacea</taxon>
        <taxon>Multicrustacea</taxon>
        <taxon>Malacostraca</taxon>
        <taxon>Eumalacostraca</taxon>
        <taxon>Eucarida</taxon>
        <taxon>Decapoda</taxon>
        <taxon>Pleocyemata</taxon>
        <taxon>Brachyura</taxon>
        <taxon>Eubrachyura</taxon>
        <taxon>Portunoidea</taxon>
        <taxon>Portunidae</taxon>
        <taxon>Portuninae</taxon>
        <taxon>Portunus</taxon>
    </lineage>
</organism>
<protein>
    <submittedName>
        <fullName evidence="1">Uncharacterized protein</fullName>
    </submittedName>
</protein>
<comment type="caution">
    <text evidence="1">The sequence shown here is derived from an EMBL/GenBank/DDBJ whole genome shotgun (WGS) entry which is preliminary data.</text>
</comment>
<keyword evidence="2" id="KW-1185">Reference proteome</keyword>